<proteinExistence type="predicted"/>
<name>A0ABP0QB19_9DINO</name>
<protein>
    <submittedName>
        <fullName evidence="2">Uncharacterized protein</fullName>
    </submittedName>
</protein>
<feature type="compositionally biased region" description="Basic and acidic residues" evidence="1">
    <location>
        <begin position="41"/>
        <end position="54"/>
    </location>
</feature>
<reference evidence="2 3" key="1">
    <citation type="submission" date="2024-02" db="EMBL/GenBank/DDBJ databases">
        <authorList>
            <person name="Chen Y."/>
            <person name="Shah S."/>
            <person name="Dougan E. K."/>
            <person name="Thang M."/>
            <person name="Chan C."/>
        </authorList>
    </citation>
    <scope>NUCLEOTIDE SEQUENCE [LARGE SCALE GENOMIC DNA]</scope>
</reference>
<dbReference type="Proteomes" id="UP001642464">
    <property type="component" value="Unassembled WGS sequence"/>
</dbReference>
<comment type="caution">
    <text evidence="2">The sequence shown here is derived from an EMBL/GenBank/DDBJ whole genome shotgun (WGS) entry which is preliminary data.</text>
</comment>
<gene>
    <name evidence="2" type="ORF">SCF082_LOCUS40298</name>
</gene>
<evidence type="ECO:0000256" key="1">
    <source>
        <dbReference type="SAM" id="MobiDB-lite"/>
    </source>
</evidence>
<organism evidence="2 3">
    <name type="scientific">Durusdinium trenchii</name>
    <dbReference type="NCBI Taxonomy" id="1381693"/>
    <lineage>
        <taxon>Eukaryota</taxon>
        <taxon>Sar</taxon>
        <taxon>Alveolata</taxon>
        <taxon>Dinophyceae</taxon>
        <taxon>Suessiales</taxon>
        <taxon>Symbiodiniaceae</taxon>
        <taxon>Durusdinium</taxon>
    </lineage>
</organism>
<evidence type="ECO:0000313" key="2">
    <source>
        <dbReference type="EMBL" id="CAK9085040.1"/>
    </source>
</evidence>
<feature type="region of interest" description="Disordered" evidence="1">
    <location>
        <begin position="35"/>
        <end position="54"/>
    </location>
</feature>
<sequence>MSTIPTPKEFKDAIESLSPEVRSFAKAFRAMQLESTLRPGGEMHRQYQERGEVT</sequence>
<keyword evidence="3" id="KW-1185">Reference proteome</keyword>
<accession>A0ABP0QB19</accession>
<dbReference type="EMBL" id="CAXAMM010039240">
    <property type="protein sequence ID" value="CAK9085040.1"/>
    <property type="molecule type" value="Genomic_DNA"/>
</dbReference>
<evidence type="ECO:0000313" key="3">
    <source>
        <dbReference type="Proteomes" id="UP001642464"/>
    </source>
</evidence>